<dbReference type="OrthoDB" id="5428055at2759"/>
<proteinExistence type="predicted"/>
<dbReference type="InParanoid" id="A0A2J6TLC1"/>
<dbReference type="EMBL" id="KZ613779">
    <property type="protein sequence ID" value="PMD63807.1"/>
    <property type="molecule type" value="Genomic_DNA"/>
</dbReference>
<keyword evidence="1" id="KW-0472">Membrane</keyword>
<accession>A0A2J6TLC1</accession>
<dbReference type="AlphaFoldDB" id="A0A2J6TLC1"/>
<sequence>MTVSTVPLRCRTLTPEDRHERLNRVNISVVEYGDEMSSKDLRTADELDEFLGNLNEEGAAQKHRLLVVQDLSTRMIEKLGSAFDIEPGIFRSHIGDYVWLNTRDPQAEIPDLESFSVKSNYFSAQYVSPRYFENQEQLNAAKAQAESFNVLRRVDHDGRFKEWSDMPGSDVGLVRSKVSLWVRPNRGSDQGWLAILIVDPTIDHGFPLWSGYGNFHPPPSINTPLEEITFPTYSNSVQEFLFWTLNRANTPANAPPVAPDILPLAFFTMVAAQWILICEYVNARLGQIEWETELGLSHLYAQDFDHTLKILLMWRRRLPIYHSFVERSISRLSVRYESKEPTPTSEGWRDVLTNFRDILHRLEILHCRADKINGVSMAVTAREESKKATQESHTITRVSYLAFVFVPLNFWAAFFSMSGELPVRTYWIYGAIAVPITVCVLAVLVFASSMEKWWRTVKEERGKRWVRREKVFRGDV</sequence>
<keyword evidence="1" id="KW-0812">Transmembrane</keyword>
<keyword evidence="3" id="KW-1185">Reference proteome</keyword>
<evidence type="ECO:0000313" key="2">
    <source>
        <dbReference type="EMBL" id="PMD63807.1"/>
    </source>
</evidence>
<protein>
    <recommendedName>
        <fullName evidence="4">Cora-domain-containing protein</fullName>
    </recommendedName>
</protein>
<dbReference type="GeneID" id="36584808"/>
<dbReference type="RefSeq" id="XP_024740711.1">
    <property type="nucleotide sequence ID" value="XM_024876729.1"/>
</dbReference>
<feature type="transmembrane region" description="Helical" evidence="1">
    <location>
        <begin position="395"/>
        <end position="414"/>
    </location>
</feature>
<name>A0A2J6TLC1_9HELO</name>
<dbReference type="Gene3D" id="1.20.58.340">
    <property type="entry name" value="Magnesium transport protein CorA, transmembrane region"/>
    <property type="match status" value="1"/>
</dbReference>
<reference evidence="2 3" key="1">
    <citation type="submission" date="2016-04" db="EMBL/GenBank/DDBJ databases">
        <title>A degradative enzymes factory behind the ericoid mycorrhizal symbiosis.</title>
        <authorList>
            <consortium name="DOE Joint Genome Institute"/>
            <person name="Martino E."/>
            <person name="Morin E."/>
            <person name="Grelet G."/>
            <person name="Kuo A."/>
            <person name="Kohler A."/>
            <person name="Daghino S."/>
            <person name="Barry K."/>
            <person name="Choi C."/>
            <person name="Cichocki N."/>
            <person name="Clum A."/>
            <person name="Copeland A."/>
            <person name="Hainaut M."/>
            <person name="Haridas S."/>
            <person name="Labutti K."/>
            <person name="Lindquist E."/>
            <person name="Lipzen A."/>
            <person name="Khouja H.-R."/>
            <person name="Murat C."/>
            <person name="Ohm R."/>
            <person name="Olson A."/>
            <person name="Spatafora J."/>
            <person name="Veneault-Fourrey C."/>
            <person name="Henrissat B."/>
            <person name="Grigoriev I."/>
            <person name="Martin F."/>
            <person name="Perotto S."/>
        </authorList>
    </citation>
    <scope>NUCLEOTIDE SEQUENCE [LARGE SCALE GENOMIC DNA]</scope>
    <source>
        <strain evidence="2 3">E</strain>
    </source>
</reference>
<keyword evidence="1" id="KW-1133">Transmembrane helix</keyword>
<gene>
    <name evidence="2" type="ORF">K444DRAFT_556036</name>
</gene>
<feature type="transmembrane region" description="Helical" evidence="1">
    <location>
        <begin position="426"/>
        <end position="447"/>
    </location>
</feature>
<evidence type="ECO:0000313" key="3">
    <source>
        <dbReference type="Proteomes" id="UP000235371"/>
    </source>
</evidence>
<evidence type="ECO:0008006" key="4">
    <source>
        <dbReference type="Google" id="ProtNLM"/>
    </source>
</evidence>
<evidence type="ECO:0000256" key="1">
    <source>
        <dbReference type="SAM" id="Phobius"/>
    </source>
</evidence>
<dbReference type="Proteomes" id="UP000235371">
    <property type="component" value="Unassembled WGS sequence"/>
</dbReference>
<dbReference type="STRING" id="1095630.A0A2J6TLC1"/>
<organism evidence="2 3">
    <name type="scientific">Hyaloscypha bicolor E</name>
    <dbReference type="NCBI Taxonomy" id="1095630"/>
    <lineage>
        <taxon>Eukaryota</taxon>
        <taxon>Fungi</taxon>
        <taxon>Dikarya</taxon>
        <taxon>Ascomycota</taxon>
        <taxon>Pezizomycotina</taxon>
        <taxon>Leotiomycetes</taxon>
        <taxon>Helotiales</taxon>
        <taxon>Hyaloscyphaceae</taxon>
        <taxon>Hyaloscypha</taxon>
        <taxon>Hyaloscypha bicolor</taxon>
    </lineage>
</organism>